<protein>
    <submittedName>
        <fullName evidence="1">11052_t:CDS:1</fullName>
    </submittedName>
</protein>
<sequence length="54" mass="6259">MLSNASHSELYENNDSNEFLPFQKIPSDFMYILESNVFSLDSNNKKNTLDLEVD</sequence>
<feature type="non-terminal residue" evidence="1">
    <location>
        <position position="1"/>
    </location>
</feature>
<accession>A0ACA9LSV3</accession>
<reference evidence="1" key="1">
    <citation type="submission" date="2021-06" db="EMBL/GenBank/DDBJ databases">
        <authorList>
            <person name="Kallberg Y."/>
            <person name="Tangrot J."/>
            <person name="Rosling A."/>
        </authorList>
    </citation>
    <scope>NUCLEOTIDE SEQUENCE</scope>
    <source>
        <strain evidence="1">AU212A</strain>
    </source>
</reference>
<organism evidence="1 2">
    <name type="scientific">Scutellospora calospora</name>
    <dbReference type="NCBI Taxonomy" id="85575"/>
    <lineage>
        <taxon>Eukaryota</taxon>
        <taxon>Fungi</taxon>
        <taxon>Fungi incertae sedis</taxon>
        <taxon>Mucoromycota</taxon>
        <taxon>Glomeromycotina</taxon>
        <taxon>Glomeromycetes</taxon>
        <taxon>Diversisporales</taxon>
        <taxon>Gigasporaceae</taxon>
        <taxon>Scutellospora</taxon>
    </lineage>
</organism>
<evidence type="ECO:0000313" key="2">
    <source>
        <dbReference type="Proteomes" id="UP000789860"/>
    </source>
</evidence>
<proteinExistence type="predicted"/>
<feature type="non-terminal residue" evidence="1">
    <location>
        <position position="54"/>
    </location>
</feature>
<name>A0ACA9LSV3_9GLOM</name>
<gene>
    <name evidence="1" type="ORF">SCALOS_LOCUS5067</name>
</gene>
<dbReference type="EMBL" id="CAJVPM010007648">
    <property type="protein sequence ID" value="CAG8547682.1"/>
    <property type="molecule type" value="Genomic_DNA"/>
</dbReference>
<comment type="caution">
    <text evidence="1">The sequence shown here is derived from an EMBL/GenBank/DDBJ whole genome shotgun (WGS) entry which is preliminary data.</text>
</comment>
<keyword evidence="2" id="KW-1185">Reference proteome</keyword>
<dbReference type="Proteomes" id="UP000789860">
    <property type="component" value="Unassembled WGS sequence"/>
</dbReference>
<evidence type="ECO:0000313" key="1">
    <source>
        <dbReference type="EMBL" id="CAG8547682.1"/>
    </source>
</evidence>